<dbReference type="Proteomes" id="UP000178186">
    <property type="component" value="Unassembled WGS sequence"/>
</dbReference>
<comment type="caution">
    <text evidence="2">The sequence shown here is derived from an EMBL/GenBank/DDBJ whole genome shotgun (WGS) entry which is preliminary data.</text>
</comment>
<organism evidence="2 3">
    <name type="scientific">Candidatus Ryanbacteria bacterium RIFCSPLOWO2_02_FULL_45_11c</name>
    <dbReference type="NCBI Taxonomy" id="1802128"/>
    <lineage>
        <taxon>Bacteria</taxon>
        <taxon>Candidatus Ryaniibacteriota</taxon>
    </lineage>
</organism>
<accession>A0A1G2GXY5</accession>
<feature type="transmembrane region" description="Helical" evidence="1">
    <location>
        <begin position="7"/>
        <end position="29"/>
    </location>
</feature>
<evidence type="ECO:0000313" key="3">
    <source>
        <dbReference type="Proteomes" id="UP000178186"/>
    </source>
</evidence>
<reference evidence="2 3" key="1">
    <citation type="journal article" date="2016" name="Nat. Commun.">
        <title>Thousands of microbial genomes shed light on interconnected biogeochemical processes in an aquifer system.</title>
        <authorList>
            <person name="Anantharaman K."/>
            <person name="Brown C.T."/>
            <person name="Hug L.A."/>
            <person name="Sharon I."/>
            <person name="Castelle C.J."/>
            <person name="Probst A.J."/>
            <person name="Thomas B.C."/>
            <person name="Singh A."/>
            <person name="Wilkins M.J."/>
            <person name="Karaoz U."/>
            <person name="Brodie E.L."/>
            <person name="Williams K.H."/>
            <person name="Hubbard S.S."/>
            <person name="Banfield J.F."/>
        </authorList>
    </citation>
    <scope>NUCLEOTIDE SEQUENCE [LARGE SCALE GENOMIC DNA]</scope>
</reference>
<evidence type="ECO:0000256" key="1">
    <source>
        <dbReference type="SAM" id="Phobius"/>
    </source>
</evidence>
<dbReference type="AlphaFoldDB" id="A0A1G2GXY5"/>
<evidence type="ECO:0000313" key="2">
    <source>
        <dbReference type="EMBL" id="OGZ55076.1"/>
    </source>
</evidence>
<keyword evidence="1" id="KW-1133">Transmembrane helix</keyword>
<proteinExistence type="predicted"/>
<keyword evidence="1" id="KW-0472">Membrane</keyword>
<keyword evidence="1" id="KW-0812">Transmembrane</keyword>
<name>A0A1G2GXY5_9BACT</name>
<dbReference type="EMBL" id="MHNY01000033">
    <property type="protein sequence ID" value="OGZ55076.1"/>
    <property type="molecule type" value="Genomic_DNA"/>
</dbReference>
<protein>
    <submittedName>
        <fullName evidence="2">Uncharacterized protein</fullName>
    </submittedName>
</protein>
<sequence length="248" mass="27891">MQKGFGLIGILIVVGIIAGMGAFVLTSVFPDKNPFVPSPEEKSAIEMAEQMKNILEQKNIEITPPTSTSKDETADWKTYRNEEYGFEFKYPVDMDVVGIPGEEIDFVVNIKEGTKDLVNIFVFKKYPSFYFDVNKETYVYQTGGEPVPGTWVEESNCMQPFLGNLEIMAIKEANPSFGVTYFLLSNKSVTFAIQSSLENSKEMTANERMSDVVIQDFEKKVSPIFKTFKFIGNIKSINNVLCRSVNKG</sequence>
<gene>
    <name evidence="2" type="ORF">A3H64_03795</name>
</gene>
<dbReference type="STRING" id="1802128.A3H64_03795"/>